<dbReference type="GO" id="GO:0008270">
    <property type="term" value="F:zinc ion binding"/>
    <property type="evidence" value="ECO:0007669"/>
    <property type="project" value="UniProtKB-UniRule"/>
</dbReference>
<keyword evidence="3 11" id="KW-0645">Protease</keyword>
<feature type="domain" description="Aminopeptidase N-like N-terminal" evidence="14">
    <location>
        <begin position="27"/>
        <end position="217"/>
    </location>
</feature>
<dbReference type="InterPro" id="IPR042097">
    <property type="entry name" value="Aminopeptidase_N-like_N_sf"/>
</dbReference>
<dbReference type="InterPro" id="IPR027268">
    <property type="entry name" value="Peptidase_M4/M1_CTD_sf"/>
</dbReference>
<comment type="caution">
    <text evidence="15">The sequence shown here is derived from an EMBL/GenBank/DDBJ whole genome shotgun (WGS) entry which is preliminary data.</text>
</comment>
<dbReference type="AlphaFoldDB" id="A0A167VH84"/>
<evidence type="ECO:0000256" key="8">
    <source>
        <dbReference type="PIRSR" id="PIRSR634016-1"/>
    </source>
</evidence>
<evidence type="ECO:0000256" key="9">
    <source>
        <dbReference type="PIRSR" id="PIRSR634016-3"/>
    </source>
</evidence>
<comment type="cofactor">
    <cofactor evidence="9 11">
        <name>Zn(2+)</name>
        <dbReference type="ChEBI" id="CHEBI:29105"/>
    </cofactor>
    <text evidence="9 11">Binds 1 zinc ion per subunit.</text>
</comment>
<protein>
    <recommendedName>
        <fullName evidence="11">Aminopeptidase</fullName>
        <ecNumber evidence="11">3.4.11.-</ecNumber>
    </recommendedName>
</protein>
<dbReference type="InterPro" id="IPR024571">
    <property type="entry name" value="ERAP1-like_C_dom"/>
</dbReference>
<gene>
    <name evidence="15" type="ORF">SPI_04153</name>
</gene>
<evidence type="ECO:0000313" key="15">
    <source>
        <dbReference type="EMBL" id="OAA62613.1"/>
    </source>
</evidence>
<dbReference type="CDD" id="cd09601">
    <property type="entry name" value="M1_APN-Q_like"/>
    <property type="match status" value="1"/>
</dbReference>
<dbReference type="SUPFAM" id="SSF63737">
    <property type="entry name" value="Leukotriene A4 hydrolase N-terminal domain"/>
    <property type="match status" value="1"/>
</dbReference>
<dbReference type="InterPro" id="IPR045357">
    <property type="entry name" value="Aminopeptidase_N-like_N"/>
</dbReference>
<keyword evidence="7 11" id="KW-0482">Metalloprotease</keyword>
<keyword evidence="4 9" id="KW-0479">Metal-binding</keyword>
<dbReference type="SUPFAM" id="SSF55486">
    <property type="entry name" value="Metalloproteases ('zincins'), catalytic domain"/>
    <property type="match status" value="1"/>
</dbReference>
<dbReference type="FunFam" id="2.60.40.1730:FF:000002">
    <property type="entry name" value="Aminopeptidase"/>
    <property type="match status" value="1"/>
</dbReference>
<dbReference type="Pfam" id="PF17900">
    <property type="entry name" value="Peptidase_M1_N"/>
    <property type="match status" value="1"/>
</dbReference>
<proteinExistence type="inferred from homology"/>
<feature type="site" description="Transition state stabilizer" evidence="10">
    <location>
        <position position="410"/>
    </location>
</feature>
<evidence type="ECO:0000256" key="11">
    <source>
        <dbReference type="RuleBase" id="RU364040"/>
    </source>
</evidence>
<keyword evidence="2 11" id="KW-0031">Aminopeptidase</keyword>
<dbReference type="Gene3D" id="1.10.390.10">
    <property type="entry name" value="Neutral Protease Domain 2"/>
    <property type="match status" value="1"/>
</dbReference>
<evidence type="ECO:0000256" key="4">
    <source>
        <dbReference type="ARBA" id="ARBA00022723"/>
    </source>
</evidence>
<dbReference type="PANTHER" id="PTHR11533:SF174">
    <property type="entry name" value="PUROMYCIN-SENSITIVE AMINOPEPTIDASE-RELATED"/>
    <property type="match status" value="1"/>
</dbReference>
<dbReference type="PRINTS" id="PR00756">
    <property type="entry name" value="ALADIPTASE"/>
</dbReference>
<evidence type="ECO:0000259" key="12">
    <source>
        <dbReference type="Pfam" id="PF01433"/>
    </source>
</evidence>
<dbReference type="Pfam" id="PF01433">
    <property type="entry name" value="Peptidase_M1"/>
    <property type="match status" value="1"/>
</dbReference>
<dbReference type="InterPro" id="IPR001930">
    <property type="entry name" value="Peptidase_M1"/>
</dbReference>
<dbReference type="GO" id="GO:0043171">
    <property type="term" value="P:peptide catabolic process"/>
    <property type="evidence" value="ECO:0007669"/>
    <property type="project" value="TreeGrafter"/>
</dbReference>
<evidence type="ECO:0000256" key="10">
    <source>
        <dbReference type="PIRSR" id="PIRSR634016-4"/>
    </source>
</evidence>
<dbReference type="Gene3D" id="2.60.40.1730">
    <property type="entry name" value="tricorn interacting facor f3 domain"/>
    <property type="match status" value="1"/>
</dbReference>
<evidence type="ECO:0000259" key="13">
    <source>
        <dbReference type="Pfam" id="PF11838"/>
    </source>
</evidence>
<dbReference type="GO" id="GO:0042277">
    <property type="term" value="F:peptide binding"/>
    <property type="evidence" value="ECO:0007669"/>
    <property type="project" value="TreeGrafter"/>
</dbReference>
<dbReference type="FunFam" id="1.10.390.10:FF:000001">
    <property type="entry name" value="Aminopeptidase"/>
    <property type="match status" value="1"/>
</dbReference>
<reference evidence="15 16" key="1">
    <citation type="journal article" date="2016" name="Genome Biol. Evol.">
        <title>Divergent and convergent evolution of fungal pathogenicity.</title>
        <authorList>
            <person name="Shang Y."/>
            <person name="Xiao G."/>
            <person name="Zheng P."/>
            <person name="Cen K."/>
            <person name="Zhan S."/>
            <person name="Wang C."/>
        </authorList>
    </citation>
    <scope>NUCLEOTIDE SEQUENCE [LARGE SCALE GENOMIC DNA]</scope>
    <source>
        <strain evidence="15 16">RCEF 264</strain>
    </source>
</reference>
<dbReference type="FunFam" id="1.25.50.20:FF:000002">
    <property type="entry name" value="Aminopeptidase"/>
    <property type="match status" value="1"/>
</dbReference>
<keyword evidence="16" id="KW-1185">Reference proteome</keyword>
<name>A0A167VH84_9HYPO</name>
<dbReference type="GO" id="GO:0016020">
    <property type="term" value="C:membrane"/>
    <property type="evidence" value="ECO:0007669"/>
    <property type="project" value="TreeGrafter"/>
</dbReference>
<dbReference type="PANTHER" id="PTHR11533">
    <property type="entry name" value="PROTEASE M1 ZINC METALLOPROTEASE"/>
    <property type="match status" value="1"/>
</dbReference>
<evidence type="ECO:0000256" key="1">
    <source>
        <dbReference type="ARBA" id="ARBA00010136"/>
    </source>
</evidence>
<dbReference type="EMBL" id="AZHD01000006">
    <property type="protein sequence ID" value="OAA62613.1"/>
    <property type="molecule type" value="Genomic_DNA"/>
</dbReference>
<dbReference type="Gene3D" id="1.25.50.20">
    <property type="match status" value="1"/>
</dbReference>
<dbReference type="FunFam" id="2.60.40.1910:FF:000004">
    <property type="entry name" value="Aminopeptidase"/>
    <property type="match status" value="1"/>
</dbReference>
<accession>A0A167VH84</accession>
<evidence type="ECO:0000256" key="7">
    <source>
        <dbReference type="ARBA" id="ARBA00023049"/>
    </source>
</evidence>
<dbReference type="GO" id="GO:0006508">
    <property type="term" value="P:proteolysis"/>
    <property type="evidence" value="ECO:0007669"/>
    <property type="project" value="UniProtKB-KW"/>
</dbReference>
<feature type="binding site" evidence="9">
    <location>
        <position position="324"/>
    </location>
    <ligand>
        <name>Zn(2+)</name>
        <dbReference type="ChEBI" id="CHEBI:29105"/>
        <note>catalytic</note>
    </ligand>
</feature>
<evidence type="ECO:0000256" key="2">
    <source>
        <dbReference type="ARBA" id="ARBA00022438"/>
    </source>
</evidence>
<dbReference type="GO" id="GO:0005771">
    <property type="term" value="C:multivesicular body"/>
    <property type="evidence" value="ECO:0007669"/>
    <property type="project" value="EnsemblFungi"/>
</dbReference>
<feature type="binding site" evidence="9">
    <location>
        <position position="347"/>
    </location>
    <ligand>
        <name>Zn(2+)</name>
        <dbReference type="ChEBI" id="CHEBI:29105"/>
        <note>catalytic</note>
    </ligand>
</feature>
<dbReference type="STRING" id="1081102.A0A167VH84"/>
<evidence type="ECO:0000259" key="14">
    <source>
        <dbReference type="Pfam" id="PF17900"/>
    </source>
</evidence>
<evidence type="ECO:0000256" key="5">
    <source>
        <dbReference type="ARBA" id="ARBA00022801"/>
    </source>
</evidence>
<dbReference type="InterPro" id="IPR034016">
    <property type="entry name" value="M1_APN-typ"/>
</dbReference>
<feature type="domain" description="Peptidase M1 membrane alanine aminopeptidase" evidence="12">
    <location>
        <begin position="252"/>
        <end position="469"/>
    </location>
</feature>
<organism evidence="15 16">
    <name type="scientific">Niveomyces insectorum RCEF 264</name>
    <dbReference type="NCBI Taxonomy" id="1081102"/>
    <lineage>
        <taxon>Eukaryota</taxon>
        <taxon>Fungi</taxon>
        <taxon>Dikarya</taxon>
        <taxon>Ascomycota</taxon>
        <taxon>Pezizomycotina</taxon>
        <taxon>Sordariomycetes</taxon>
        <taxon>Hypocreomycetidae</taxon>
        <taxon>Hypocreales</taxon>
        <taxon>Cordycipitaceae</taxon>
        <taxon>Niveomyces</taxon>
    </lineage>
</organism>
<keyword evidence="6 9" id="KW-0862">Zinc</keyword>
<dbReference type="InterPro" id="IPR050344">
    <property type="entry name" value="Peptidase_M1_aminopeptidases"/>
</dbReference>
<dbReference type="OrthoDB" id="10031169at2759"/>
<dbReference type="Proteomes" id="UP000076874">
    <property type="component" value="Unassembled WGS sequence"/>
</dbReference>
<dbReference type="EC" id="3.4.11.-" evidence="11"/>
<dbReference type="GO" id="GO:0120113">
    <property type="term" value="P:cytoplasm to vacuole targeting by the NVT pathway"/>
    <property type="evidence" value="ECO:0007669"/>
    <property type="project" value="EnsemblFungi"/>
</dbReference>
<comment type="similarity">
    <text evidence="1 11">Belongs to the peptidase M1 family.</text>
</comment>
<feature type="binding site" evidence="9">
    <location>
        <position position="328"/>
    </location>
    <ligand>
        <name>Zn(2+)</name>
        <dbReference type="ChEBI" id="CHEBI:29105"/>
        <note>catalytic</note>
    </ligand>
</feature>
<evidence type="ECO:0000256" key="6">
    <source>
        <dbReference type="ARBA" id="ARBA00022833"/>
    </source>
</evidence>
<dbReference type="Pfam" id="PF11838">
    <property type="entry name" value="ERAP1_C"/>
    <property type="match status" value="1"/>
</dbReference>
<evidence type="ECO:0000256" key="3">
    <source>
        <dbReference type="ARBA" id="ARBA00022670"/>
    </source>
</evidence>
<dbReference type="GO" id="GO:0000328">
    <property type="term" value="C:fungal-type vacuole lumen"/>
    <property type="evidence" value="ECO:0007669"/>
    <property type="project" value="EnsemblFungi"/>
</dbReference>
<keyword evidence="5 11" id="KW-0378">Hydrolase</keyword>
<dbReference type="Gene3D" id="2.60.40.1910">
    <property type="match status" value="1"/>
</dbReference>
<sequence length="882" mass="97615">MCRHAGTDGGGATAVDVGRELLPADVVPKHYDVTLEPDFSKFTFEGRVVIDLDVVNDTSSVSLHTLELDVHSVKVSGDGAVVSASPTVTYTEDTQTTKIAFDGRLIKGTKAQIELTFTGQLNDKMAGFYRSTFKKADGSEGVMAVSQMEPTDARRAFPCFDEPSLKAAFTVTLIADKHLTCLSNMDVASETEVQSAVSGTTKKAVKFNVSPLMSTYLVAFVIGELNYIETNAFRVPVRVYAPTGQNIESGRFSLDLAARTLAFYEKVFGIEFPLPKMDQIAIPDFAQGAMENWGLVTYRVVDLLLDEKTSGAATKERVAEVVQHELAHQWFGNLVTMDWWDGLWLNEGFATWASWYSCNVFFPEWKVWESYVTDTLQGALSLDSLRSSHPIEVPVKRADEINQIFDAISYSKGSCVLRMISTFIGEDAFLEGVRRYLKKHAYGNTQTGDLWASLAEASGKPVDEVMTVWTKNVGYPVVSVTEHDNSIHLKQNRFLRTGDVKPEEDKVLYPVLLGIRTKDGIDEAPILDAREADFKLPSLDFFKLNANHTSLYRTAYTPERLTKLGEAAKQGLLSVEDRAGMIADAGALAISGYQKTSGVLNLLKSFNAETEFVVWNEIVSRMSVLQSAWIFEDTAVRNSLEAFQRDLVSAKAHQLGWSFSDSDGHIEQQFKSMLFGSAGLSGDKTIIAAAKDMFNRFMAGDTLAIHPNIRGSVFGMALKYGGKDEYESVLNFYRTSKNGDEKNTALRSLGRAKDPELIQRTLELLSGKEVKDQDIYMPASGLRGHPAGIEALFTWMTENWDSLYKRLPPGLSMLGSMVGIMTSSFSTPEQIARVEAFFADKNTKGYDQALAQSLDAIRSKIAWIKRDGDDVANWLRENGYSS</sequence>
<dbReference type="InterPro" id="IPR014782">
    <property type="entry name" value="Peptidase_M1_dom"/>
</dbReference>
<evidence type="ECO:0000313" key="16">
    <source>
        <dbReference type="Proteomes" id="UP000076874"/>
    </source>
</evidence>
<dbReference type="GO" id="GO:0061957">
    <property type="term" value="C:NVT complex"/>
    <property type="evidence" value="ECO:0007669"/>
    <property type="project" value="EnsemblFungi"/>
</dbReference>
<dbReference type="GO" id="GO:0070006">
    <property type="term" value="F:metalloaminopeptidase activity"/>
    <property type="evidence" value="ECO:0007669"/>
    <property type="project" value="TreeGrafter"/>
</dbReference>
<feature type="active site" description="Proton acceptor" evidence="8">
    <location>
        <position position="325"/>
    </location>
</feature>
<feature type="domain" description="ERAP1-like C-terminal" evidence="13">
    <location>
        <begin position="541"/>
        <end position="858"/>
    </location>
</feature>